<evidence type="ECO:0000313" key="2">
    <source>
        <dbReference type="Proteomes" id="UP000688137"/>
    </source>
</evidence>
<evidence type="ECO:0000313" key="1">
    <source>
        <dbReference type="EMBL" id="CAD8104394.1"/>
    </source>
</evidence>
<comment type="caution">
    <text evidence="1">The sequence shown here is derived from an EMBL/GenBank/DDBJ whole genome shotgun (WGS) entry which is preliminary data.</text>
</comment>
<proteinExistence type="predicted"/>
<gene>
    <name evidence="1" type="ORF">PPRIM_AZ9-3.1.T1230162</name>
</gene>
<keyword evidence="2" id="KW-1185">Reference proteome</keyword>
<protein>
    <submittedName>
        <fullName evidence="1">Uncharacterized protein</fullName>
    </submittedName>
</protein>
<dbReference type="Proteomes" id="UP000688137">
    <property type="component" value="Unassembled WGS sequence"/>
</dbReference>
<name>A0A8S1PNF7_PARPR</name>
<dbReference type="AlphaFoldDB" id="A0A8S1PNF7"/>
<dbReference type="EMBL" id="CAJJDM010000126">
    <property type="protein sequence ID" value="CAD8104394.1"/>
    <property type="molecule type" value="Genomic_DNA"/>
</dbReference>
<accession>A0A8S1PNF7</accession>
<organism evidence="1 2">
    <name type="scientific">Paramecium primaurelia</name>
    <dbReference type="NCBI Taxonomy" id="5886"/>
    <lineage>
        <taxon>Eukaryota</taxon>
        <taxon>Sar</taxon>
        <taxon>Alveolata</taxon>
        <taxon>Ciliophora</taxon>
        <taxon>Intramacronucleata</taxon>
        <taxon>Oligohymenophorea</taxon>
        <taxon>Peniculida</taxon>
        <taxon>Parameciidae</taxon>
        <taxon>Paramecium</taxon>
    </lineage>
</organism>
<reference evidence="1" key="1">
    <citation type="submission" date="2021-01" db="EMBL/GenBank/DDBJ databases">
        <authorList>
            <consortium name="Genoscope - CEA"/>
            <person name="William W."/>
        </authorList>
    </citation>
    <scope>NUCLEOTIDE SEQUENCE</scope>
</reference>
<sequence length="43" mass="5079">MPKNTFKERFLIKQQKSIQFRALLVLINCPVKEIDMKQGSNDK</sequence>